<feature type="chain" id="PRO_5045180514" evidence="1">
    <location>
        <begin position="23"/>
        <end position="370"/>
    </location>
</feature>
<accession>A0ABV8KSG7</accession>
<name>A0ABV8KSG7_9ACTN</name>
<dbReference type="Proteomes" id="UP001595868">
    <property type="component" value="Unassembled WGS sequence"/>
</dbReference>
<evidence type="ECO:0000313" key="2">
    <source>
        <dbReference type="EMBL" id="MFC4109095.1"/>
    </source>
</evidence>
<protein>
    <submittedName>
        <fullName evidence="2">Ig-like domain-containing protein</fullName>
    </submittedName>
</protein>
<dbReference type="RefSeq" id="WP_377550109.1">
    <property type="nucleotide sequence ID" value="NZ_JBHSBN010000021.1"/>
</dbReference>
<keyword evidence="1" id="KW-0732">Signal</keyword>
<feature type="signal peptide" evidence="1">
    <location>
        <begin position="1"/>
        <end position="22"/>
    </location>
</feature>
<evidence type="ECO:0000256" key="1">
    <source>
        <dbReference type="SAM" id="SignalP"/>
    </source>
</evidence>
<keyword evidence="3" id="KW-1185">Reference proteome</keyword>
<dbReference type="InterPro" id="IPR028994">
    <property type="entry name" value="Integrin_alpha_N"/>
</dbReference>
<dbReference type="Gene3D" id="2.60.40.3440">
    <property type="match status" value="1"/>
</dbReference>
<dbReference type="SUPFAM" id="SSF69318">
    <property type="entry name" value="Integrin alpha N-terminal domain"/>
    <property type="match status" value="1"/>
</dbReference>
<gene>
    <name evidence="2" type="ORF">ACFOX0_24590</name>
</gene>
<comment type="caution">
    <text evidence="2">The sequence shown here is derived from an EMBL/GenBank/DDBJ whole genome shotgun (WGS) entry which is preliminary data.</text>
</comment>
<proteinExistence type="predicted"/>
<dbReference type="Pfam" id="PF17963">
    <property type="entry name" value="Big_9"/>
    <property type="match status" value="1"/>
</dbReference>
<organism evidence="2 3">
    <name type="scientific">Micromonospora zhanjiangensis</name>
    <dbReference type="NCBI Taxonomy" id="1522057"/>
    <lineage>
        <taxon>Bacteria</taxon>
        <taxon>Bacillati</taxon>
        <taxon>Actinomycetota</taxon>
        <taxon>Actinomycetes</taxon>
        <taxon>Micromonosporales</taxon>
        <taxon>Micromonosporaceae</taxon>
        <taxon>Micromonospora</taxon>
    </lineage>
</organism>
<evidence type="ECO:0000313" key="3">
    <source>
        <dbReference type="Proteomes" id="UP001595868"/>
    </source>
</evidence>
<reference evidence="3" key="1">
    <citation type="journal article" date="2019" name="Int. J. Syst. Evol. Microbiol.">
        <title>The Global Catalogue of Microorganisms (GCM) 10K type strain sequencing project: providing services to taxonomists for standard genome sequencing and annotation.</title>
        <authorList>
            <consortium name="The Broad Institute Genomics Platform"/>
            <consortium name="The Broad Institute Genome Sequencing Center for Infectious Disease"/>
            <person name="Wu L."/>
            <person name="Ma J."/>
        </authorList>
    </citation>
    <scope>NUCLEOTIDE SEQUENCE [LARGE SCALE GENOMIC DNA]</scope>
    <source>
        <strain evidence="3">2902at01</strain>
    </source>
</reference>
<dbReference type="EMBL" id="JBHSBN010000021">
    <property type="protein sequence ID" value="MFC4109095.1"/>
    <property type="molecule type" value="Genomic_DNA"/>
</dbReference>
<sequence length="370" mass="39799">MWRKLIAMVALLVTLVAADARAPAAQAGGRGQPIFGNFNGDQFLDEAFLGEVPPTFCSVVVRYGTGPGTFGPPVAYIYLNPGNMGGPLVPCPDIGTAVELDPGHPHDELVVAWFAGPPGTIPYNLLVLRGFQPTFGLNARVALPNFMDDADFNGDGRTDIYLVTDQGAGFETMLSFGDGTLSPGPESWCAGPLTYQLRDFNHNRAQDVLISYIQGCADFSNGVVVVLDDGAVRQLQLDPSGEITWSARVVFANSDKFPDVRTVNLVTGRVDYFINTGNGTFVKAPKAVDDFAVITDSRRTAIDVLANDYVTDQATITITTPPTQGTAHVTSSQAVIYTPNPHHANNDRFVYQVNDHGKTSKATVRIRFVS</sequence>